<dbReference type="HOGENOM" id="CLU_045683_0_2_4"/>
<dbReference type="Gene3D" id="3.40.190.10">
    <property type="entry name" value="Periplasmic binding protein-like II"/>
    <property type="match status" value="1"/>
</dbReference>
<keyword evidence="2" id="KW-0732">Signal</keyword>
<dbReference type="SUPFAM" id="SSF53850">
    <property type="entry name" value="Periplasmic binding protein-like II"/>
    <property type="match status" value="1"/>
</dbReference>
<dbReference type="PIRSF" id="PIRSF017082">
    <property type="entry name" value="YflP"/>
    <property type="match status" value="1"/>
</dbReference>
<dbReference type="Pfam" id="PF03401">
    <property type="entry name" value="TctC"/>
    <property type="match status" value="1"/>
</dbReference>
<accession>A0A0C6NZF8</accession>
<evidence type="ECO:0000256" key="1">
    <source>
        <dbReference type="ARBA" id="ARBA00006987"/>
    </source>
</evidence>
<comment type="similarity">
    <text evidence="1">Belongs to the UPF0065 (bug) family.</text>
</comment>
<evidence type="ECO:0000313" key="3">
    <source>
        <dbReference type="EMBL" id="CCJ52096.1"/>
    </source>
</evidence>
<proteinExistence type="inferred from homology"/>
<sequence length="329" mass="33920">MAFKQQLRGLLGSLACGVLLALQPAAAEPTYPSRPIRLIVPFAPGGTTDAVARAVATKLGQALNQSIVVENRAGAGGSIGTDFVAKARPDGYTLLLGSAGPLSVNPTLYPNLPYDPTRDFTPVGMICTSALVLVTSSASGIASTADLIRQAKANPGSLTFSTAGVGGASHIAAELFASMAGIKATHVPYRGSGPATVAAVAGETSFTFTGQTAAWPMVQAGKLRALGVGSRERSAEHPEVPTVAESGPVPGYEALDWNVIMAPPGTPETVVRALSDGLDRILDDPELRASFVQQGIAIRKGTAADVQALMRHDIAKWAKVIKEADIETQ</sequence>
<name>A0A0C6NZF8_BORBO</name>
<dbReference type="EMBL" id="HE965806">
    <property type="protein sequence ID" value="CCJ52096.1"/>
    <property type="molecule type" value="Genomic_DNA"/>
</dbReference>
<protein>
    <submittedName>
        <fullName evidence="3">Putative exported protein</fullName>
    </submittedName>
</protein>
<dbReference type="PANTHER" id="PTHR42928:SF5">
    <property type="entry name" value="BLR1237 PROTEIN"/>
    <property type="match status" value="1"/>
</dbReference>
<dbReference type="RefSeq" id="WP_015063672.1">
    <property type="nucleotide sequence ID" value="NC_019382.1"/>
</dbReference>
<dbReference type="Proteomes" id="UP000007564">
    <property type="component" value="Chromosome"/>
</dbReference>
<feature type="signal peptide" evidence="2">
    <location>
        <begin position="1"/>
        <end position="27"/>
    </location>
</feature>
<dbReference type="OrthoDB" id="8678477at2"/>
<dbReference type="InterPro" id="IPR042100">
    <property type="entry name" value="Bug_dom1"/>
</dbReference>
<dbReference type="InterPro" id="IPR005064">
    <property type="entry name" value="BUG"/>
</dbReference>
<gene>
    <name evidence="3" type="ORF">BN112_0178</name>
</gene>
<dbReference type="AlphaFoldDB" id="A0A0C6NZF8"/>
<dbReference type="CDD" id="cd13578">
    <property type="entry name" value="PBP2_Bug27"/>
    <property type="match status" value="1"/>
</dbReference>
<dbReference type="KEGG" id="bbh:BN112_0178"/>
<evidence type="ECO:0000313" key="4">
    <source>
        <dbReference type="Proteomes" id="UP000007564"/>
    </source>
</evidence>
<feature type="chain" id="PRO_5002200310" evidence="2">
    <location>
        <begin position="28"/>
        <end position="329"/>
    </location>
</feature>
<organism evidence="3 4">
    <name type="scientific">Bordetella bronchiseptica 253</name>
    <dbReference type="NCBI Taxonomy" id="568707"/>
    <lineage>
        <taxon>Bacteria</taxon>
        <taxon>Pseudomonadati</taxon>
        <taxon>Pseudomonadota</taxon>
        <taxon>Betaproteobacteria</taxon>
        <taxon>Burkholderiales</taxon>
        <taxon>Alcaligenaceae</taxon>
        <taxon>Bordetella</taxon>
    </lineage>
</organism>
<reference evidence="3 4" key="1">
    <citation type="journal article" date="2012" name="BMC Genomics">
        <title>Comparative genomics of the classical Bordetella subspecies: the evolution and exchange of virulence-associated diversity amongst closely related pathogens.</title>
        <authorList>
            <person name="Park J."/>
            <person name="Zhang Y."/>
            <person name="Buboltz A.M."/>
            <person name="Zhang X."/>
            <person name="Schuster S.C."/>
            <person name="Ahuja U."/>
            <person name="Liu M."/>
            <person name="Miller J.F."/>
            <person name="Sebaihia M."/>
            <person name="Bentley S.D."/>
            <person name="Parkhill J."/>
            <person name="Harvill E.T."/>
        </authorList>
    </citation>
    <scope>NUCLEOTIDE SEQUENCE [LARGE SCALE GENOMIC DNA]</scope>
    <source>
        <strain evidence="3 4">253</strain>
    </source>
</reference>
<dbReference type="Gene3D" id="3.40.190.150">
    <property type="entry name" value="Bordetella uptake gene, domain 1"/>
    <property type="match status" value="1"/>
</dbReference>
<dbReference type="PANTHER" id="PTHR42928">
    <property type="entry name" value="TRICARBOXYLATE-BINDING PROTEIN"/>
    <property type="match status" value="1"/>
</dbReference>
<evidence type="ECO:0000256" key="2">
    <source>
        <dbReference type="SAM" id="SignalP"/>
    </source>
</evidence>